<sequence length="130" mass="14504">NELAAYIHSAFVVRIPPEIPLFHVLNARITFGNIFAMESPVDDIMCITEDGGRLSCVVEDRCFALPASYTRLGEDASAVNFTLRTYDEDEFLQFAIQESLLEQGSGSELVNVWEVLGTAVPGDEDRMMQR</sequence>
<evidence type="ECO:0000313" key="2">
    <source>
        <dbReference type="EMBL" id="CAD7238437.1"/>
    </source>
</evidence>
<dbReference type="OrthoDB" id="7406413at2759"/>
<dbReference type="Pfam" id="PF11904">
    <property type="entry name" value="ANKRD13_C"/>
    <property type="match status" value="1"/>
</dbReference>
<gene>
    <name evidence="2" type="ORF">CTOB1V02_LOCUS16252</name>
</gene>
<dbReference type="EMBL" id="OB701477">
    <property type="protein sequence ID" value="CAD7238437.1"/>
    <property type="molecule type" value="Genomic_DNA"/>
</dbReference>
<feature type="non-terminal residue" evidence="2">
    <location>
        <position position="1"/>
    </location>
</feature>
<feature type="domain" description="Ankyrin repeat" evidence="1">
    <location>
        <begin position="15"/>
        <end position="70"/>
    </location>
</feature>
<evidence type="ECO:0000259" key="1">
    <source>
        <dbReference type="Pfam" id="PF11904"/>
    </source>
</evidence>
<name>A0A7R8WZZ3_9CRUS</name>
<accession>A0A7R8WZZ3</accession>
<organism evidence="2">
    <name type="scientific">Cyprideis torosa</name>
    <dbReference type="NCBI Taxonomy" id="163714"/>
    <lineage>
        <taxon>Eukaryota</taxon>
        <taxon>Metazoa</taxon>
        <taxon>Ecdysozoa</taxon>
        <taxon>Arthropoda</taxon>
        <taxon>Crustacea</taxon>
        <taxon>Oligostraca</taxon>
        <taxon>Ostracoda</taxon>
        <taxon>Podocopa</taxon>
        <taxon>Podocopida</taxon>
        <taxon>Cytherocopina</taxon>
        <taxon>Cytheroidea</taxon>
        <taxon>Cytherideidae</taxon>
        <taxon>Cyprideis</taxon>
    </lineage>
</organism>
<dbReference type="AlphaFoldDB" id="A0A7R8WZZ3"/>
<protein>
    <recommendedName>
        <fullName evidence="1">Ankyrin repeat domain-containing protein</fullName>
    </recommendedName>
</protein>
<proteinExistence type="predicted"/>
<reference evidence="2" key="1">
    <citation type="submission" date="2020-11" db="EMBL/GenBank/DDBJ databases">
        <authorList>
            <person name="Tran Van P."/>
        </authorList>
    </citation>
    <scope>NUCLEOTIDE SEQUENCE</scope>
</reference>
<dbReference type="InterPro" id="IPR055285">
    <property type="entry name" value="ANKRD13_C"/>
</dbReference>